<dbReference type="EMBL" id="KB445578">
    <property type="protein sequence ID" value="EMD90438.1"/>
    <property type="molecule type" value="Genomic_DNA"/>
</dbReference>
<dbReference type="HOGENOM" id="CLU_2176950_0_0_1"/>
<evidence type="ECO:0000313" key="1">
    <source>
        <dbReference type="EMBL" id="EMD90438.1"/>
    </source>
</evidence>
<reference evidence="2" key="2">
    <citation type="journal article" date="2013" name="PLoS Genet.">
        <title>Comparative genome structure, secondary metabolite, and effector coding capacity across Cochliobolus pathogens.</title>
        <authorList>
            <person name="Condon B.J."/>
            <person name="Leng Y."/>
            <person name="Wu D."/>
            <person name="Bushley K.E."/>
            <person name="Ohm R.A."/>
            <person name="Otillar R."/>
            <person name="Martin J."/>
            <person name="Schackwitz W."/>
            <person name="Grimwood J."/>
            <person name="MohdZainudin N."/>
            <person name="Xue C."/>
            <person name="Wang R."/>
            <person name="Manning V.A."/>
            <person name="Dhillon B."/>
            <person name="Tu Z.J."/>
            <person name="Steffenson B.J."/>
            <person name="Salamov A."/>
            <person name="Sun H."/>
            <person name="Lowry S."/>
            <person name="LaButti K."/>
            <person name="Han J."/>
            <person name="Copeland A."/>
            <person name="Lindquist E."/>
            <person name="Barry K."/>
            <person name="Schmutz J."/>
            <person name="Baker S.E."/>
            <person name="Ciuffetti L.M."/>
            <person name="Grigoriev I.V."/>
            <person name="Zhong S."/>
            <person name="Turgeon B.G."/>
        </authorList>
    </citation>
    <scope>NUCLEOTIDE SEQUENCE [LARGE SCALE GENOMIC DNA]</scope>
    <source>
        <strain evidence="2">C5 / ATCC 48332 / race O</strain>
    </source>
</reference>
<feature type="non-terminal residue" evidence="1">
    <location>
        <position position="1"/>
    </location>
</feature>
<gene>
    <name evidence="1" type="ORF">COCHEDRAFT_1022356</name>
</gene>
<keyword evidence="2" id="KW-1185">Reference proteome</keyword>
<accession>M2URC7</accession>
<reference evidence="1 2" key="1">
    <citation type="journal article" date="2012" name="PLoS Pathog.">
        <title>Diverse lifestyles and strategies of plant pathogenesis encoded in the genomes of eighteen Dothideomycetes fungi.</title>
        <authorList>
            <person name="Ohm R.A."/>
            <person name="Feau N."/>
            <person name="Henrissat B."/>
            <person name="Schoch C.L."/>
            <person name="Horwitz B.A."/>
            <person name="Barry K.W."/>
            <person name="Condon B.J."/>
            <person name="Copeland A.C."/>
            <person name="Dhillon B."/>
            <person name="Glaser F."/>
            <person name="Hesse C.N."/>
            <person name="Kosti I."/>
            <person name="LaButti K."/>
            <person name="Lindquist E.A."/>
            <person name="Lucas S."/>
            <person name="Salamov A.A."/>
            <person name="Bradshaw R.E."/>
            <person name="Ciuffetti L."/>
            <person name="Hamelin R.C."/>
            <person name="Kema G.H.J."/>
            <person name="Lawrence C."/>
            <person name="Scott J.A."/>
            <person name="Spatafora J.W."/>
            <person name="Turgeon B.G."/>
            <person name="de Wit P.J.G.M."/>
            <person name="Zhong S."/>
            <person name="Goodwin S.B."/>
            <person name="Grigoriev I.V."/>
        </authorList>
    </citation>
    <scope>NUCLEOTIDE SEQUENCE [LARGE SCALE GENOMIC DNA]</scope>
    <source>
        <strain evidence="2">C5 / ATCC 48332 / race O</strain>
    </source>
</reference>
<dbReference type="AlphaFoldDB" id="M2URC7"/>
<proteinExistence type="predicted"/>
<sequence length="110" mass="12630">VVFGELEVLVQGVLPFVKQFTGHNVCWITASVTPQRSCSLPANTRRVSYTVLCDMHATCLIPSRVRQAHYPIDLIYFNNVKLYYADRESTTRFHMPMDFGMHLGFVKIYA</sequence>
<dbReference type="Proteomes" id="UP000016936">
    <property type="component" value="Unassembled WGS sequence"/>
</dbReference>
<organism evidence="1 2">
    <name type="scientific">Cochliobolus heterostrophus (strain C5 / ATCC 48332 / race O)</name>
    <name type="common">Southern corn leaf blight fungus</name>
    <name type="synonym">Bipolaris maydis</name>
    <dbReference type="NCBI Taxonomy" id="701091"/>
    <lineage>
        <taxon>Eukaryota</taxon>
        <taxon>Fungi</taxon>
        <taxon>Dikarya</taxon>
        <taxon>Ascomycota</taxon>
        <taxon>Pezizomycotina</taxon>
        <taxon>Dothideomycetes</taxon>
        <taxon>Pleosporomycetidae</taxon>
        <taxon>Pleosporales</taxon>
        <taxon>Pleosporineae</taxon>
        <taxon>Pleosporaceae</taxon>
        <taxon>Bipolaris</taxon>
    </lineage>
</organism>
<evidence type="ECO:0000313" key="2">
    <source>
        <dbReference type="Proteomes" id="UP000016936"/>
    </source>
</evidence>
<protein>
    <submittedName>
        <fullName evidence="1">Uncharacterized protein</fullName>
    </submittedName>
</protein>
<name>M2URC7_COCH5</name>